<accession>A0A251QHM6</accession>
<name>A0A251QHM6_PRUPE</name>
<reference evidence="1 2" key="1">
    <citation type="journal article" date="2013" name="Nat. Genet.">
        <title>The high-quality draft genome of peach (Prunus persica) identifies unique patterns of genetic diversity, domestication and genome evolution.</title>
        <authorList>
            <consortium name="International Peach Genome Initiative"/>
            <person name="Verde I."/>
            <person name="Abbott A.G."/>
            <person name="Scalabrin S."/>
            <person name="Jung S."/>
            <person name="Shu S."/>
            <person name="Marroni F."/>
            <person name="Zhebentyayeva T."/>
            <person name="Dettori M.T."/>
            <person name="Grimwood J."/>
            <person name="Cattonaro F."/>
            <person name="Zuccolo A."/>
            <person name="Rossini L."/>
            <person name="Jenkins J."/>
            <person name="Vendramin E."/>
            <person name="Meisel L.A."/>
            <person name="Decroocq V."/>
            <person name="Sosinski B."/>
            <person name="Prochnik S."/>
            <person name="Mitros T."/>
            <person name="Policriti A."/>
            <person name="Cipriani G."/>
            <person name="Dondini L."/>
            <person name="Ficklin S."/>
            <person name="Goodstein D.M."/>
            <person name="Xuan P."/>
            <person name="Del Fabbro C."/>
            <person name="Aramini V."/>
            <person name="Copetti D."/>
            <person name="Gonzalez S."/>
            <person name="Horner D.S."/>
            <person name="Falchi R."/>
            <person name="Lucas S."/>
            <person name="Mica E."/>
            <person name="Maldonado J."/>
            <person name="Lazzari B."/>
            <person name="Bielenberg D."/>
            <person name="Pirona R."/>
            <person name="Miculan M."/>
            <person name="Barakat A."/>
            <person name="Testolin R."/>
            <person name="Stella A."/>
            <person name="Tartarini S."/>
            <person name="Tonutti P."/>
            <person name="Arus P."/>
            <person name="Orellana A."/>
            <person name="Wells C."/>
            <person name="Main D."/>
            <person name="Vizzotto G."/>
            <person name="Silva H."/>
            <person name="Salamini F."/>
            <person name="Schmutz J."/>
            <person name="Morgante M."/>
            <person name="Rokhsar D.S."/>
        </authorList>
    </citation>
    <scope>NUCLEOTIDE SEQUENCE [LARGE SCALE GENOMIC DNA]</scope>
    <source>
        <strain evidence="2">cv. Nemared</strain>
    </source>
</reference>
<keyword evidence="2" id="KW-1185">Reference proteome</keyword>
<proteinExistence type="predicted"/>
<dbReference type="EMBL" id="CM007652">
    <property type="protein sequence ID" value="ONI23223.1"/>
    <property type="molecule type" value="Genomic_DNA"/>
</dbReference>
<dbReference type="AlphaFoldDB" id="A0A251QHM6"/>
<protein>
    <submittedName>
        <fullName evidence="1">Uncharacterized protein</fullName>
    </submittedName>
</protein>
<dbReference type="InterPro" id="IPR012871">
    <property type="entry name" value="DUF1668_ORYSA"/>
</dbReference>
<organism evidence="1 2">
    <name type="scientific">Prunus persica</name>
    <name type="common">Peach</name>
    <name type="synonym">Amygdalus persica</name>
    <dbReference type="NCBI Taxonomy" id="3760"/>
    <lineage>
        <taxon>Eukaryota</taxon>
        <taxon>Viridiplantae</taxon>
        <taxon>Streptophyta</taxon>
        <taxon>Embryophyta</taxon>
        <taxon>Tracheophyta</taxon>
        <taxon>Spermatophyta</taxon>
        <taxon>Magnoliopsida</taxon>
        <taxon>eudicotyledons</taxon>
        <taxon>Gunneridae</taxon>
        <taxon>Pentapetalae</taxon>
        <taxon>rosids</taxon>
        <taxon>fabids</taxon>
        <taxon>Rosales</taxon>
        <taxon>Rosaceae</taxon>
        <taxon>Amygdaloideae</taxon>
        <taxon>Amygdaleae</taxon>
        <taxon>Prunus</taxon>
    </lineage>
</organism>
<dbReference type="Gramene" id="ONI23223">
    <property type="protein sequence ID" value="ONI23223"/>
    <property type="gene ID" value="PRUPE_2G176100"/>
</dbReference>
<sequence length="449" mass="50041">MEAGGGDMEDLTGPLRWNDERSLYICSMVLKVETVSYVINSIRLSDLFSSSCSCRFDPDLPTNPNPTAIGDPDLPTNPTAIGGDGDRTKCLWCSKCPWCSKSLKAPDEEKEDCSELNHPDNTTTRTECAACSKGNSELRYRASLTGEYLPFYMGCGVFGSQIVFGGGAKSRLSTVAERSDRRFGPDASRAIYGFETRDPNPTIKLRGRERMFGKLLGEVPKPLLMEVSGKLYALSGETILCKKKPPYFQVFNPNSKKWSPLPAPSILEPGGSYGDFSCAIVDSFILLSTRTSMVYGFDTSEEEHPKWIEVGTPSFFSDRPLPFKGKALLLMDDNESFMFSYKKRKQRGYAIVVYSVAPDHVSVIKKLPLEQVLAEADKLPADFRRNSAPRRSEKLRIMSLTFEISPPTTKGRDVKHIHTRFFDCDTRLSHTSHPCENTRHANVLGAFVL</sequence>
<dbReference type="Pfam" id="PF07893">
    <property type="entry name" value="DUF1668"/>
    <property type="match status" value="1"/>
</dbReference>
<evidence type="ECO:0000313" key="2">
    <source>
        <dbReference type="Proteomes" id="UP000006882"/>
    </source>
</evidence>
<evidence type="ECO:0000313" key="1">
    <source>
        <dbReference type="EMBL" id="ONI23223.1"/>
    </source>
</evidence>
<dbReference type="Proteomes" id="UP000006882">
    <property type="component" value="Chromosome G2"/>
</dbReference>
<gene>
    <name evidence="1" type="ORF">PRUPE_2G176100</name>
</gene>